<dbReference type="SUPFAM" id="SSF51338">
    <property type="entry name" value="Composite domain of metallo-dependent hydrolases"/>
    <property type="match status" value="1"/>
</dbReference>
<dbReference type="STRING" id="1343740.M271_49435"/>
<evidence type="ECO:0000313" key="3">
    <source>
        <dbReference type="Proteomes" id="UP000281594"/>
    </source>
</evidence>
<gene>
    <name evidence="2" type="ORF">D3C57_145350</name>
</gene>
<name>A0A3L8QX64_STRRN</name>
<sequence>MNLLIARCRTGGHLTDVRIRDGRVAEVAERLRPARDEDLVDARGGALLPGLHDHHAHLLAMGAAERSVVCGPPAVHDAAGLRAVLRGAADAVPPGGWVRGTGYSESVAGLLDRTALDGMVADRPVRLQHRGGALWILNSAGLAAVAPALDDSLDVERDAAGQPTGRLWRYDVRLRAAIGAEPPDLASVGERLASYGITGVTDATPDLDAAGLGLIATAVHGGRLCQAVQLLGAATGAPLAPGLSSGPYKILLRDHDLPGLEELAGLIDRPHRAARPVAVHCVTRESLLLTLAALEIVGTREGDRVEHAAVVPPEICEQLAAKRLTVVTQPSFIATRGDTYLASVDPRDAEHLYPYATLLAHGVPTAPSSDAPFGDPDPWRTMAAAASRRTPSGRVLGSHERVAPGVVLAGFLSPPHSPGGPPRRVAPGCPADLCLLGEPVEAALARPSADQVVLVLRAGKPVFRR</sequence>
<evidence type="ECO:0000259" key="1">
    <source>
        <dbReference type="Pfam" id="PF07969"/>
    </source>
</evidence>
<dbReference type="InterPro" id="IPR011059">
    <property type="entry name" value="Metal-dep_hydrolase_composite"/>
</dbReference>
<dbReference type="Pfam" id="PF07969">
    <property type="entry name" value="Amidohydro_3"/>
    <property type="match status" value="1"/>
</dbReference>
<dbReference type="Gene3D" id="2.30.40.10">
    <property type="entry name" value="Urease, subunit C, domain 1"/>
    <property type="match status" value="1"/>
</dbReference>
<dbReference type="EMBL" id="QYCY01000004">
    <property type="protein sequence ID" value="RLV71915.1"/>
    <property type="molecule type" value="Genomic_DNA"/>
</dbReference>
<feature type="domain" description="Amidohydrolase 3" evidence="1">
    <location>
        <begin position="39"/>
        <end position="463"/>
    </location>
</feature>
<dbReference type="RefSeq" id="WP_121826666.1">
    <property type="nucleotide sequence ID" value="NC_022785.1"/>
</dbReference>
<dbReference type="Gene3D" id="3.10.310.70">
    <property type="match status" value="1"/>
</dbReference>
<dbReference type="Gene3D" id="3.20.20.140">
    <property type="entry name" value="Metal-dependent hydrolases"/>
    <property type="match status" value="2"/>
</dbReference>
<dbReference type="InterPro" id="IPR032466">
    <property type="entry name" value="Metal_Hydrolase"/>
</dbReference>
<dbReference type="PANTHER" id="PTHR22642">
    <property type="entry name" value="IMIDAZOLONEPROPIONASE"/>
    <property type="match status" value="1"/>
</dbReference>
<keyword evidence="2" id="KW-0378">Hydrolase</keyword>
<dbReference type="SUPFAM" id="SSF51556">
    <property type="entry name" value="Metallo-dependent hydrolases"/>
    <property type="match status" value="1"/>
</dbReference>
<accession>A0A3L8QX64</accession>
<dbReference type="PANTHER" id="PTHR22642:SF2">
    <property type="entry name" value="PROTEIN LONG AFTER FAR-RED 3"/>
    <property type="match status" value="1"/>
</dbReference>
<dbReference type="GO" id="GO:0016810">
    <property type="term" value="F:hydrolase activity, acting on carbon-nitrogen (but not peptide) bonds"/>
    <property type="evidence" value="ECO:0007669"/>
    <property type="project" value="InterPro"/>
</dbReference>
<comment type="caution">
    <text evidence="2">The sequence shown here is derived from an EMBL/GenBank/DDBJ whole genome shotgun (WGS) entry which is preliminary data.</text>
</comment>
<proteinExistence type="predicted"/>
<reference evidence="2 3" key="1">
    <citation type="journal article" date="2018" name="J. Biol. Chem.">
        <title>Discovery of the actinoplanic acid pathway in Streptomyces rapamycinicus reveals a genetically conserved synergism with rapamycin.</title>
        <authorList>
            <person name="Mrak P."/>
            <person name="Krastel P."/>
            <person name="Pivk Lukancic P."/>
            <person name="Tao J."/>
            <person name="Pistorius D."/>
            <person name="Moore C.M."/>
        </authorList>
    </citation>
    <scope>NUCLEOTIDE SEQUENCE [LARGE SCALE GENOMIC DNA]</scope>
    <source>
        <strain evidence="2 3">NRRL 5491</strain>
    </source>
</reference>
<dbReference type="Proteomes" id="UP000281594">
    <property type="component" value="Unassembled WGS sequence"/>
</dbReference>
<protein>
    <submittedName>
        <fullName evidence="2">Amidohydrolase</fullName>
    </submittedName>
</protein>
<evidence type="ECO:0000313" key="2">
    <source>
        <dbReference type="EMBL" id="RLV71915.1"/>
    </source>
</evidence>
<organism evidence="2 3">
    <name type="scientific">Streptomyces rapamycinicus (strain ATCC 29253 / DSM 41530 / NRRL 5491 / AYB-994)</name>
    <name type="common">Streptomyces hygroscopicus (strain ATCC 29253)</name>
    <dbReference type="NCBI Taxonomy" id="1343740"/>
    <lineage>
        <taxon>Bacteria</taxon>
        <taxon>Bacillati</taxon>
        <taxon>Actinomycetota</taxon>
        <taxon>Actinomycetes</taxon>
        <taxon>Kitasatosporales</taxon>
        <taxon>Streptomycetaceae</taxon>
        <taxon>Streptomyces</taxon>
        <taxon>Streptomyces violaceusniger group</taxon>
    </lineage>
</organism>
<dbReference type="InterPro" id="IPR013108">
    <property type="entry name" value="Amidohydro_3"/>
</dbReference>
<dbReference type="AlphaFoldDB" id="A0A3L8QX64"/>